<evidence type="ECO:0000313" key="3">
    <source>
        <dbReference type="Proteomes" id="UP000730161"/>
    </source>
</evidence>
<evidence type="ECO:0000313" key="2">
    <source>
        <dbReference type="EMBL" id="MBR1369046.1"/>
    </source>
</evidence>
<organism evidence="2 3">
    <name type="scientific">Methanocalculus chunghsingensis</name>
    <dbReference type="NCBI Taxonomy" id="156457"/>
    <lineage>
        <taxon>Archaea</taxon>
        <taxon>Methanobacteriati</taxon>
        <taxon>Methanobacteriota</taxon>
        <taxon>Stenosarchaea group</taxon>
        <taxon>Methanomicrobia</taxon>
        <taxon>Methanomicrobiales</taxon>
        <taxon>Methanocalculaceae</taxon>
        <taxon>Methanocalculus</taxon>
    </lineage>
</organism>
<feature type="domain" description="HTH OST-type" evidence="1">
    <location>
        <begin position="188"/>
        <end position="265"/>
    </location>
</feature>
<dbReference type="PANTHER" id="PTHR35811:SF1">
    <property type="entry name" value="HTH OST-TYPE DOMAIN-CONTAINING PROTEIN"/>
    <property type="match status" value="1"/>
</dbReference>
<reference evidence="2" key="1">
    <citation type="submission" date="2014-12" db="EMBL/GenBank/DDBJ databases">
        <authorList>
            <person name="Huang H.-H."/>
            <person name="Chen S.-C."/>
            <person name="Lai M.-C."/>
        </authorList>
    </citation>
    <scope>NUCLEOTIDE SEQUENCE</scope>
    <source>
        <strain evidence="2">K1F9705b</strain>
    </source>
</reference>
<dbReference type="Proteomes" id="UP000730161">
    <property type="component" value="Unassembled WGS sequence"/>
</dbReference>
<accession>A0A8J7W659</accession>
<evidence type="ECO:0000259" key="1">
    <source>
        <dbReference type="PROSITE" id="PS51644"/>
    </source>
</evidence>
<comment type="caution">
    <text evidence="2">The sequence shown here is derived from an EMBL/GenBank/DDBJ whole genome shotgun (WGS) entry which is preliminary data.</text>
</comment>
<dbReference type="OrthoDB" id="112075at2157"/>
<dbReference type="CDD" id="cd10146">
    <property type="entry name" value="LabA_like_C"/>
    <property type="match status" value="1"/>
</dbReference>
<dbReference type="PANTHER" id="PTHR35811">
    <property type="entry name" value="SLR1870 PROTEIN"/>
    <property type="match status" value="1"/>
</dbReference>
<dbReference type="InterPro" id="IPR021139">
    <property type="entry name" value="NYN"/>
</dbReference>
<dbReference type="InterPro" id="IPR025605">
    <property type="entry name" value="OST-HTH/LOTUS_dom"/>
</dbReference>
<dbReference type="PROSITE" id="PS51644">
    <property type="entry name" value="HTH_OST"/>
    <property type="match status" value="1"/>
</dbReference>
<dbReference type="CDD" id="cd11297">
    <property type="entry name" value="PIN_LabA-like_N_1"/>
    <property type="match status" value="1"/>
</dbReference>
<sequence>MENTRFEERKELFCAIYLDYENLAISAGQSYPTLEGPLSLGPVIDYAASLGEICIRKAFADWSVGECATDVKKLVKYGFEMRHLPQTSARGKNGADMDMALDVLEDMIHLPHIEIFIIGSGDTDFIPLIRRLRARGKRVYLLGFDSSVGSAIKENCTKFQSLDELLGLIDMVRDGPESEEDPAIIEGDRIAARDLLIRFVRTRTEEGPVFLSDLKNQLIRINPSFSEKRLGFSSFKKFISSLKGDLVSEIITDRRTGHPLVTFRDIDEIDPVQIDADDCLATCLNSRLRFIGDRGVRTRIFELILETFRDRRPRSIHEIASAIHPKIEGSVSRATLNRLLFGLGGEERVFRYYRKDPMVPPIDSPQILNDTIRTADDIEAIYLASVRESLKRIFPDMDDAMVERVVR</sequence>
<keyword evidence="3" id="KW-1185">Reference proteome</keyword>
<dbReference type="GO" id="GO:0004540">
    <property type="term" value="F:RNA nuclease activity"/>
    <property type="evidence" value="ECO:0007669"/>
    <property type="project" value="InterPro"/>
</dbReference>
<proteinExistence type="predicted"/>
<gene>
    <name evidence="2" type="ORF">RJ53_05830</name>
</gene>
<dbReference type="Gene3D" id="3.40.50.1010">
    <property type="entry name" value="5'-nuclease"/>
    <property type="match status" value="1"/>
</dbReference>
<dbReference type="Pfam" id="PF01936">
    <property type="entry name" value="NYN"/>
    <property type="match status" value="1"/>
</dbReference>
<dbReference type="EMBL" id="JWHL01000007">
    <property type="protein sequence ID" value="MBR1369046.1"/>
    <property type="molecule type" value="Genomic_DNA"/>
</dbReference>
<protein>
    <recommendedName>
        <fullName evidence="1">HTH OST-type domain-containing protein</fullName>
    </recommendedName>
</protein>
<dbReference type="Pfam" id="PF12872">
    <property type="entry name" value="OST-HTH"/>
    <property type="match status" value="1"/>
</dbReference>
<dbReference type="InterPro" id="IPR041966">
    <property type="entry name" value="LOTUS-like"/>
</dbReference>
<dbReference type="Gene3D" id="3.30.420.610">
    <property type="entry name" value="LOTUS domain-like"/>
    <property type="match status" value="1"/>
</dbReference>
<dbReference type="AlphaFoldDB" id="A0A8J7W659"/>
<name>A0A8J7W659_9EURY</name>
<dbReference type="RefSeq" id="WP_211530717.1">
    <property type="nucleotide sequence ID" value="NZ_JWHL01000007.1"/>
</dbReference>